<dbReference type="Proteomes" id="UP001212841">
    <property type="component" value="Unassembled WGS sequence"/>
</dbReference>
<dbReference type="GO" id="GO:0031179">
    <property type="term" value="P:peptide modification"/>
    <property type="evidence" value="ECO:0007669"/>
    <property type="project" value="InterPro"/>
</dbReference>
<keyword evidence="1" id="KW-0862">Zinc</keyword>
<dbReference type="PANTHER" id="PTHR12736">
    <property type="entry name" value="LANC-LIKE PROTEIN"/>
    <property type="match status" value="1"/>
</dbReference>
<keyword evidence="4" id="KW-1185">Reference proteome</keyword>
<keyword evidence="1" id="KW-0479">Metal-binding</keyword>
<feature type="non-terminal residue" evidence="3">
    <location>
        <position position="1"/>
    </location>
</feature>
<name>A0AAD5WX41_9FUNG</name>
<dbReference type="AlphaFoldDB" id="A0AAD5WX41"/>
<dbReference type="Gene3D" id="1.50.10.10">
    <property type="match status" value="1"/>
</dbReference>
<gene>
    <name evidence="3" type="primary">LANCL1</name>
    <name evidence="3" type="ORF">HK097_004937</name>
</gene>
<evidence type="ECO:0000256" key="1">
    <source>
        <dbReference type="PIRSR" id="PIRSR607822-1"/>
    </source>
</evidence>
<dbReference type="EMBL" id="JADGJD010002327">
    <property type="protein sequence ID" value="KAJ3033200.1"/>
    <property type="molecule type" value="Genomic_DNA"/>
</dbReference>
<dbReference type="InterPro" id="IPR007822">
    <property type="entry name" value="LANC-like"/>
</dbReference>
<dbReference type="Pfam" id="PF05147">
    <property type="entry name" value="LANC_like"/>
    <property type="match status" value="1"/>
</dbReference>
<reference evidence="3" key="1">
    <citation type="submission" date="2020-05" db="EMBL/GenBank/DDBJ databases">
        <title>Phylogenomic resolution of chytrid fungi.</title>
        <authorList>
            <person name="Stajich J.E."/>
            <person name="Amses K."/>
            <person name="Simmons R."/>
            <person name="Seto K."/>
            <person name="Myers J."/>
            <person name="Bonds A."/>
            <person name="Quandt C.A."/>
            <person name="Barry K."/>
            <person name="Liu P."/>
            <person name="Grigoriev I."/>
            <person name="Longcore J.E."/>
            <person name="James T.Y."/>
        </authorList>
    </citation>
    <scope>NUCLEOTIDE SEQUENCE</scope>
    <source>
        <strain evidence="3">JEL0318</strain>
    </source>
</reference>
<accession>A0AAD5WX41</accession>
<dbReference type="PRINTS" id="PR01950">
    <property type="entry name" value="LANCSUPER"/>
</dbReference>
<dbReference type="SMART" id="SM01260">
    <property type="entry name" value="LANC_like"/>
    <property type="match status" value="1"/>
</dbReference>
<dbReference type="SUPFAM" id="SSF158745">
    <property type="entry name" value="LanC-like"/>
    <property type="match status" value="1"/>
</dbReference>
<sequence length="485" mass="54277">MSVQEAAPIEFFEDYGNNRQILHIRDEEEDATSSAQGTDPMDEDDEAEQESSEEPEEGELLEGAIDPKDLRYFPTPVKAEPFASEELRMVLVELCENVVKGFEEVLKGEKVPSRGGGSENWDVYHGTAGVARLFIDIHQRDPNIIISGSKPRELAQKFIEHAVKGCEDYLDGLMKYKTALHNCGYVLSPAGVWATAAVVYQQLEQKELADEFLARMVHMHRPAFSSHASRELFYGRPGYLHSLLYIHSTNAANPKIPPRLISDTFTQIYKDGTEGVKRTFTRPADRSGCGNESFTAPTPLLWSWHVERYTGVAHGVAGVLLAMMDLPGKCVGDVREEMKKAVDYLISLKTWNGNFAVRVDETIGMSPQLYETDELMQICHGAPGITLLLLRAHELFQDPAYLSLAIQISETIWSRGLLKKGVGLCHGLAGNAAVFFHLYRSTSQRSYLQKAHTYLRAAMDWEKTYVPILEEEGRKGKKSVGEEFG</sequence>
<evidence type="ECO:0000313" key="4">
    <source>
        <dbReference type="Proteomes" id="UP001212841"/>
    </source>
</evidence>
<feature type="binding site" evidence="1">
    <location>
        <position position="425"/>
    </location>
    <ligand>
        <name>Zn(2+)</name>
        <dbReference type="ChEBI" id="CHEBI:29105"/>
    </ligand>
</feature>
<feature type="region of interest" description="Disordered" evidence="2">
    <location>
        <begin position="20"/>
        <end position="65"/>
    </location>
</feature>
<protein>
    <submittedName>
        <fullName evidence="3">Glutathione S-transferase lancl1</fullName>
    </submittedName>
</protein>
<evidence type="ECO:0000256" key="2">
    <source>
        <dbReference type="SAM" id="MobiDB-lite"/>
    </source>
</evidence>
<comment type="caution">
    <text evidence="3">The sequence shown here is derived from an EMBL/GenBank/DDBJ whole genome shotgun (WGS) entry which is preliminary data.</text>
</comment>
<dbReference type="PANTHER" id="PTHR12736:SF7">
    <property type="entry name" value="LANC-LIKE PROTEIN 3"/>
    <property type="match status" value="1"/>
</dbReference>
<organism evidence="3 4">
    <name type="scientific">Rhizophlyctis rosea</name>
    <dbReference type="NCBI Taxonomy" id="64517"/>
    <lineage>
        <taxon>Eukaryota</taxon>
        <taxon>Fungi</taxon>
        <taxon>Fungi incertae sedis</taxon>
        <taxon>Chytridiomycota</taxon>
        <taxon>Chytridiomycota incertae sedis</taxon>
        <taxon>Chytridiomycetes</taxon>
        <taxon>Rhizophlyctidales</taxon>
        <taxon>Rhizophlyctidaceae</taxon>
        <taxon>Rhizophlyctis</taxon>
    </lineage>
</organism>
<dbReference type="InterPro" id="IPR012341">
    <property type="entry name" value="6hp_glycosidase-like_sf"/>
</dbReference>
<feature type="binding site" evidence="1">
    <location>
        <position position="379"/>
    </location>
    <ligand>
        <name>Zn(2+)</name>
        <dbReference type="ChEBI" id="CHEBI:29105"/>
    </ligand>
</feature>
<dbReference type="GO" id="GO:0046872">
    <property type="term" value="F:metal ion binding"/>
    <property type="evidence" value="ECO:0007669"/>
    <property type="project" value="UniProtKB-KW"/>
</dbReference>
<dbReference type="CDD" id="cd04794">
    <property type="entry name" value="euk_LANCL"/>
    <property type="match status" value="1"/>
</dbReference>
<evidence type="ECO:0000313" key="3">
    <source>
        <dbReference type="EMBL" id="KAJ3033200.1"/>
    </source>
</evidence>
<proteinExistence type="predicted"/>
<feature type="binding site" evidence="1">
    <location>
        <position position="426"/>
    </location>
    <ligand>
        <name>Zn(2+)</name>
        <dbReference type="ChEBI" id="CHEBI:29105"/>
    </ligand>
</feature>
<dbReference type="GO" id="GO:0005886">
    <property type="term" value="C:plasma membrane"/>
    <property type="evidence" value="ECO:0007669"/>
    <property type="project" value="TreeGrafter"/>
</dbReference>
<feature type="compositionally biased region" description="Acidic residues" evidence="2">
    <location>
        <begin position="40"/>
        <end position="60"/>
    </location>
</feature>
<dbReference type="GO" id="GO:0005975">
    <property type="term" value="P:carbohydrate metabolic process"/>
    <property type="evidence" value="ECO:0007669"/>
    <property type="project" value="InterPro"/>
</dbReference>